<organism evidence="2 3">
    <name type="scientific">Ascaris lumbricoides</name>
    <name type="common">Giant roundworm</name>
    <dbReference type="NCBI Taxonomy" id="6252"/>
    <lineage>
        <taxon>Eukaryota</taxon>
        <taxon>Metazoa</taxon>
        <taxon>Ecdysozoa</taxon>
        <taxon>Nematoda</taxon>
        <taxon>Chromadorea</taxon>
        <taxon>Rhabditida</taxon>
        <taxon>Spirurina</taxon>
        <taxon>Ascaridomorpha</taxon>
        <taxon>Ascaridoidea</taxon>
        <taxon>Ascarididae</taxon>
        <taxon>Ascaris</taxon>
    </lineage>
</organism>
<dbReference type="AlphaFoldDB" id="A0A0M3HGY1"/>
<dbReference type="WBParaSite" id="ALUE_0000077601-mRNA-1">
    <property type="protein sequence ID" value="ALUE_0000077601-mRNA-1"/>
    <property type="gene ID" value="ALUE_0000077601"/>
</dbReference>
<evidence type="ECO:0000313" key="2">
    <source>
        <dbReference type="Proteomes" id="UP000036681"/>
    </source>
</evidence>
<sequence>MSTKFPRSPRPPGIEIARIGEAELKEHAEGTSRIGGSDETSIANGEAPAAVVASLSGLDTIKDGETTVSSKGPVGPPRDFARSIDSSSSMPSPRTGGICSHENALASPESQVAEASPSTPVCPGVTGLNALPGVKVWANSGLSYHRMHEAVKEDPSGDESGCSVRFRENSDRDGAENADRHIQDTSRALMINGDIGNLENQEVADFAYENNELKCGAANAEDLDVDDEWVLTPLHRPPAYSYYRIQNGW</sequence>
<feature type="compositionally biased region" description="Low complexity" evidence="1">
    <location>
        <begin position="83"/>
        <end position="92"/>
    </location>
</feature>
<keyword evidence="2" id="KW-1185">Reference proteome</keyword>
<name>A0A0M3HGY1_ASCLU</name>
<proteinExistence type="predicted"/>
<protein>
    <submittedName>
        <fullName evidence="3">Uncharacterized protein</fullName>
    </submittedName>
</protein>
<accession>A0A0M3HGY1</accession>
<dbReference type="Proteomes" id="UP000036681">
    <property type="component" value="Unplaced"/>
</dbReference>
<evidence type="ECO:0000313" key="3">
    <source>
        <dbReference type="WBParaSite" id="ALUE_0000077601-mRNA-1"/>
    </source>
</evidence>
<reference evidence="3" key="1">
    <citation type="submission" date="2017-02" db="UniProtKB">
        <authorList>
            <consortium name="WormBaseParasite"/>
        </authorList>
    </citation>
    <scope>IDENTIFICATION</scope>
</reference>
<evidence type="ECO:0000256" key="1">
    <source>
        <dbReference type="SAM" id="MobiDB-lite"/>
    </source>
</evidence>
<feature type="region of interest" description="Disordered" evidence="1">
    <location>
        <begin position="62"/>
        <end position="97"/>
    </location>
</feature>